<dbReference type="Proteomes" id="UP000004827">
    <property type="component" value="Unassembled WGS sequence"/>
</dbReference>
<accession>D2YAL5</accession>
<comment type="cofactor">
    <cofactor evidence="1">
        <name>Zn(2+)</name>
        <dbReference type="ChEBI" id="CHEBI:29105"/>
    </cofactor>
</comment>
<dbReference type="InterPro" id="IPR012656">
    <property type="entry name" value="CHP02421_QEGLA"/>
</dbReference>
<dbReference type="InterPro" id="IPR007709">
    <property type="entry name" value="N-FG_amidohydro"/>
</dbReference>
<proteinExistence type="predicted"/>
<dbReference type="EMBL" id="ACYU01000018">
    <property type="protein sequence ID" value="EEW08263.1"/>
    <property type="molecule type" value="Genomic_DNA"/>
</dbReference>
<keyword evidence="4" id="KW-0482">Metalloprotease</keyword>
<reference evidence="5 6" key="1">
    <citation type="journal article" date="2009" name="BMC Evol. Biol.">
        <title>Genomic taxonomy of Vibrios.</title>
        <authorList>
            <person name="Thompson C.C."/>
            <person name="Vicente A.C."/>
            <person name="Souza R.C."/>
            <person name="Vasconcelos A.T."/>
            <person name="Vesth T."/>
            <person name="Alves N.Jr."/>
            <person name="Ussery D.W."/>
            <person name="Iida T."/>
            <person name="Thompson F.L."/>
        </authorList>
    </citation>
    <scope>NUCLEOTIDE SEQUENCE [LARGE SCALE GENOMIC DNA]</scope>
    <source>
        <strain evidence="5 6">VM603</strain>
    </source>
</reference>
<dbReference type="PANTHER" id="PTHR31817">
    <property type="match status" value="1"/>
</dbReference>
<protein>
    <recommendedName>
        <fullName evidence="7">Flavohemoglobin expression-modulating QEGLA motif protein</fullName>
    </recommendedName>
</protein>
<evidence type="ECO:0000256" key="2">
    <source>
        <dbReference type="ARBA" id="ARBA00022670"/>
    </source>
</evidence>
<dbReference type="Gene3D" id="3.40.630.40">
    <property type="entry name" value="Zn-dependent exopeptidases"/>
    <property type="match status" value="1"/>
</dbReference>
<evidence type="ECO:0000313" key="6">
    <source>
        <dbReference type="Proteomes" id="UP000004827"/>
    </source>
</evidence>
<dbReference type="InterPro" id="IPR012548">
    <property type="entry name" value="MATCAP"/>
</dbReference>
<dbReference type="GO" id="GO:0006508">
    <property type="term" value="P:proteolysis"/>
    <property type="evidence" value="ECO:0007669"/>
    <property type="project" value="UniProtKB-KW"/>
</dbReference>
<gene>
    <name evidence="5" type="ORF">VMB_05620</name>
</gene>
<evidence type="ECO:0000256" key="3">
    <source>
        <dbReference type="ARBA" id="ARBA00022801"/>
    </source>
</evidence>
<keyword evidence="2" id="KW-0645">Protease</keyword>
<dbReference type="Pfam" id="PF05013">
    <property type="entry name" value="FGase"/>
    <property type="match status" value="1"/>
</dbReference>
<dbReference type="GO" id="GO:0008237">
    <property type="term" value="F:metallopeptidase activity"/>
    <property type="evidence" value="ECO:0007669"/>
    <property type="project" value="UniProtKB-KW"/>
</dbReference>
<organism evidence="5 6">
    <name type="scientific">Vibrio mimicus VM603</name>
    <dbReference type="NCBI Taxonomy" id="671074"/>
    <lineage>
        <taxon>Bacteria</taxon>
        <taxon>Pseudomonadati</taxon>
        <taxon>Pseudomonadota</taxon>
        <taxon>Gammaproteobacteria</taxon>
        <taxon>Vibrionales</taxon>
        <taxon>Vibrionaceae</taxon>
        <taxon>Vibrio</taxon>
    </lineage>
</organism>
<evidence type="ECO:0000256" key="4">
    <source>
        <dbReference type="ARBA" id="ARBA00023049"/>
    </source>
</evidence>
<keyword evidence="3" id="KW-0378">Hydrolase</keyword>
<sequence>MDGREFASLFGGKMPNPVSNVYSLEEMLSLIQREQPFAGELESAGCFIKIENYLPVVCTAIHAGSRLRDDLLKQCQLSKTERNLEEAPYTDQFIASQPITLCGLDSRFEYDLNRAKTLSTRYKSAWNRPLSDKQRTESHRKHSEFYQLYEALIRKLEAMHGMVIVFDMYAYNYKQLGDKPSPVFNVGTAQIDMQRWGSVVKRFCAELSKIQLPHIENKTEINAVFEGRGYLIAHTNAHFDRTLVLPTEVKKVFMEEDTGTVYPLVLNALCSGLKGALSQTSAYFQRRHNRRRISKAKMLGSSIEPAILTIDDALSKLTRKVETLKYVNPTNINIEQKRFESAPSRYKPEFRYKQLPINANEFKQHLYQLPVDTISDPDLKQLYSSMVDKLSEKIDLLTSIGQESFLYNSLRFYGRPNRTAIENAKFLLYAKTLPEEKGQVYNADQAAEIMLKKAQEWGMHCHITPTASLAARAMVSGKKPPTLYLNSKVMYSHAEIQRLIQHEIGVHLATTFNGRMQPLRVFSIGLPGATESQEGLAILAEYKAGYMSHERLKTLATRVLAVDSMLKEHNFYQTFSYLTEEYGVDRESAFVTTTRVYRGGGFTKDHLYLEGFINTLQQAQKRSLDNLLVGKCSYQYLDLIDELVERGWLIKPQFRFDDLGSEPEPTLKYLIESLRH</sequence>
<dbReference type="NCBIfam" id="TIGR02421">
    <property type="entry name" value="QEGLA"/>
    <property type="match status" value="1"/>
</dbReference>
<dbReference type="SUPFAM" id="SSF53187">
    <property type="entry name" value="Zn-dependent exopeptidases"/>
    <property type="match status" value="1"/>
</dbReference>
<dbReference type="Pfam" id="PF08014">
    <property type="entry name" value="MATCAP"/>
    <property type="match status" value="1"/>
</dbReference>
<evidence type="ECO:0008006" key="7">
    <source>
        <dbReference type="Google" id="ProtNLM"/>
    </source>
</evidence>
<name>D2YAL5_VIBMI</name>
<evidence type="ECO:0000256" key="1">
    <source>
        <dbReference type="ARBA" id="ARBA00001947"/>
    </source>
</evidence>
<dbReference type="AlphaFoldDB" id="D2YAL5"/>
<dbReference type="GO" id="GO:0080164">
    <property type="term" value="P:regulation of nitric oxide metabolic process"/>
    <property type="evidence" value="ECO:0007669"/>
    <property type="project" value="TreeGrafter"/>
</dbReference>
<evidence type="ECO:0000313" key="5">
    <source>
        <dbReference type="EMBL" id="EEW08263.1"/>
    </source>
</evidence>
<comment type="caution">
    <text evidence="5">The sequence shown here is derived from an EMBL/GenBank/DDBJ whole genome shotgun (WGS) entry which is preliminary data.</text>
</comment>
<dbReference type="SMART" id="SM01154">
    <property type="entry name" value="DUF1704"/>
    <property type="match status" value="1"/>
</dbReference>
<dbReference type="PANTHER" id="PTHR31817:SF0">
    <property type="entry name" value="CHROMOSOME UNDETERMINED SCAFFOLD_67, WHOLE GENOME SHOTGUN SEQUENCE"/>
    <property type="match status" value="1"/>
</dbReference>